<evidence type="ECO:0000256" key="15">
    <source>
        <dbReference type="ARBA" id="ARBA00022989"/>
    </source>
</evidence>
<keyword evidence="11" id="KW-0677">Repeat</keyword>
<dbReference type="Gene3D" id="3.80.10.10">
    <property type="entry name" value="Ribonuclease Inhibitor"/>
    <property type="match status" value="5"/>
</dbReference>
<dbReference type="Gene3D" id="1.10.510.10">
    <property type="entry name" value="Transferase(Phosphotransferase) domain 1"/>
    <property type="match status" value="1"/>
</dbReference>
<evidence type="ECO:0000256" key="6">
    <source>
        <dbReference type="ARBA" id="ARBA00022553"/>
    </source>
</evidence>
<accession>A0A4D6N3A1</accession>
<dbReference type="FunFam" id="3.80.10.10:FF:001936">
    <property type="entry name" value="Leucine-rich repeat receptor-like protein kinase PEPR1"/>
    <property type="match status" value="1"/>
</dbReference>
<evidence type="ECO:0000256" key="5">
    <source>
        <dbReference type="ARBA" id="ARBA00022527"/>
    </source>
</evidence>
<evidence type="ECO:0000256" key="20">
    <source>
        <dbReference type="ARBA" id="ARBA00048679"/>
    </source>
</evidence>
<keyword evidence="17 24" id="KW-0675">Receptor</keyword>
<gene>
    <name evidence="24" type="ORF">DEO72_LG9g2798</name>
</gene>
<protein>
    <recommendedName>
        <fullName evidence="3">non-specific serine/threonine protein kinase</fullName>
        <ecNumber evidence="3">2.7.11.1</ecNumber>
    </recommendedName>
</protein>
<dbReference type="PANTHER" id="PTHR48053">
    <property type="entry name" value="LEUCINE RICH REPEAT FAMILY PROTEIN, EXPRESSED"/>
    <property type="match status" value="1"/>
</dbReference>
<dbReference type="InterPro" id="IPR013210">
    <property type="entry name" value="LRR_N_plant-typ"/>
</dbReference>
<comment type="catalytic activity">
    <reaction evidence="20">
        <text>L-seryl-[protein] + ATP = O-phospho-L-seryl-[protein] + ADP + H(+)</text>
        <dbReference type="Rhea" id="RHEA:17989"/>
        <dbReference type="Rhea" id="RHEA-COMP:9863"/>
        <dbReference type="Rhea" id="RHEA-COMP:11604"/>
        <dbReference type="ChEBI" id="CHEBI:15378"/>
        <dbReference type="ChEBI" id="CHEBI:29999"/>
        <dbReference type="ChEBI" id="CHEBI:30616"/>
        <dbReference type="ChEBI" id="CHEBI:83421"/>
        <dbReference type="ChEBI" id="CHEBI:456216"/>
        <dbReference type="EC" id="2.7.11.1"/>
    </reaction>
</comment>
<dbReference type="Gene3D" id="3.30.200.20">
    <property type="entry name" value="Phosphorylase Kinase, domain 1"/>
    <property type="match status" value="1"/>
</dbReference>
<organism evidence="24 25">
    <name type="scientific">Vigna unguiculata</name>
    <name type="common">Cowpea</name>
    <dbReference type="NCBI Taxonomy" id="3917"/>
    <lineage>
        <taxon>Eukaryota</taxon>
        <taxon>Viridiplantae</taxon>
        <taxon>Streptophyta</taxon>
        <taxon>Embryophyta</taxon>
        <taxon>Tracheophyta</taxon>
        <taxon>Spermatophyta</taxon>
        <taxon>Magnoliopsida</taxon>
        <taxon>eudicotyledons</taxon>
        <taxon>Gunneridae</taxon>
        <taxon>Pentapetalae</taxon>
        <taxon>rosids</taxon>
        <taxon>fabids</taxon>
        <taxon>Fabales</taxon>
        <taxon>Fabaceae</taxon>
        <taxon>Papilionoideae</taxon>
        <taxon>50 kb inversion clade</taxon>
        <taxon>NPAAA clade</taxon>
        <taxon>indigoferoid/millettioid clade</taxon>
        <taxon>Phaseoleae</taxon>
        <taxon>Vigna</taxon>
    </lineage>
</organism>
<keyword evidence="5" id="KW-0723">Serine/threonine-protein kinase</keyword>
<dbReference type="Pfam" id="PF13692">
    <property type="entry name" value="Glyco_trans_1_4"/>
    <property type="match status" value="1"/>
</dbReference>
<dbReference type="SMART" id="SM00369">
    <property type="entry name" value="LRR_TYP"/>
    <property type="match status" value="10"/>
</dbReference>
<keyword evidence="18" id="KW-0325">Glycoprotein</keyword>
<evidence type="ECO:0000256" key="4">
    <source>
        <dbReference type="ARBA" id="ARBA00022475"/>
    </source>
</evidence>
<dbReference type="SUPFAM" id="SSF53756">
    <property type="entry name" value="UDP-Glycosyltransferase/glycogen phosphorylase"/>
    <property type="match status" value="1"/>
</dbReference>
<evidence type="ECO:0000256" key="22">
    <source>
        <dbReference type="SAM" id="SignalP"/>
    </source>
</evidence>
<dbReference type="GO" id="GO:0006950">
    <property type="term" value="P:response to stress"/>
    <property type="evidence" value="ECO:0007669"/>
    <property type="project" value="UniProtKB-ARBA"/>
</dbReference>
<evidence type="ECO:0000313" key="24">
    <source>
        <dbReference type="EMBL" id="QCE07778.1"/>
    </source>
</evidence>
<dbReference type="SUPFAM" id="SSF56112">
    <property type="entry name" value="Protein kinase-like (PK-like)"/>
    <property type="match status" value="1"/>
</dbReference>
<dbReference type="PROSITE" id="PS51450">
    <property type="entry name" value="LRR"/>
    <property type="match status" value="1"/>
</dbReference>
<evidence type="ECO:0000256" key="2">
    <source>
        <dbReference type="ARBA" id="ARBA00008684"/>
    </source>
</evidence>
<reference evidence="24 25" key="1">
    <citation type="submission" date="2019-04" db="EMBL/GenBank/DDBJ databases">
        <title>An improved genome assembly and genetic linkage map for asparagus bean, Vigna unguiculata ssp. sesquipedialis.</title>
        <authorList>
            <person name="Xia Q."/>
            <person name="Zhang R."/>
            <person name="Dong Y."/>
        </authorList>
    </citation>
    <scope>NUCLEOTIDE SEQUENCE [LARGE SCALE GENOMIC DNA]</scope>
    <source>
        <tissue evidence="24">Leaf</tissue>
    </source>
</reference>
<dbReference type="FunFam" id="3.80.10.10:FF:000430">
    <property type="entry name" value="Leucine-rich repeat receptor-like protein kinase PEPR1"/>
    <property type="match status" value="1"/>
</dbReference>
<keyword evidence="4" id="KW-1003">Cell membrane</keyword>
<keyword evidence="6" id="KW-0597">Phosphoprotein</keyword>
<evidence type="ECO:0000256" key="13">
    <source>
        <dbReference type="ARBA" id="ARBA00022777"/>
    </source>
</evidence>
<evidence type="ECO:0000256" key="12">
    <source>
        <dbReference type="ARBA" id="ARBA00022741"/>
    </source>
</evidence>
<keyword evidence="15 21" id="KW-1133">Transmembrane helix</keyword>
<dbReference type="Proteomes" id="UP000501690">
    <property type="component" value="Linkage Group LG9"/>
</dbReference>
<dbReference type="SUPFAM" id="SSF52047">
    <property type="entry name" value="RNI-like"/>
    <property type="match status" value="1"/>
</dbReference>
<dbReference type="FunFam" id="3.80.10.10:FF:000619">
    <property type="entry name" value="Putative leucine-rich repeat receptor-like protein kinase family protein"/>
    <property type="match status" value="1"/>
</dbReference>
<keyword evidence="14" id="KW-0067">ATP-binding</keyword>
<keyword evidence="25" id="KW-1185">Reference proteome</keyword>
<name>A0A4D6N3A1_VIGUN</name>
<evidence type="ECO:0000313" key="25">
    <source>
        <dbReference type="Proteomes" id="UP000501690"/>
    </source>
</evidence>
<keyword evidence="8" id="KW-0808">Transferase</keyword>
<dbReference type="InterPro" id="IPR001611">
    <property type="entry name" value="Leu-rich_rpt"/>
</dbReference>
<evidence type="ECO:0000256" key="16">
    <source>
        <dbReference type="ARBA" id="ARBA00023136"/>
    </source>
</evidence>
<evidence type="ECO:0000256" key="3">
    <source>
        <dbReference type="ARBA" id="ARBA00012513"/>
    </source>
</evidence>
<dbReference type="GO" id="GO:0005524">
    <property type="term" value="F:ATP binding"/>
    <property type="evidence" value="ECO:0007669"/>
    <property type="project" value="UniProtKB-KW"/>
</dbReference>
<evidence type="ECO:0000256" key="10">
    <source>
        <dbReference type="ARBA" id="ARBA00022729"/>
    </source>
</evidence>
<evidence type="ECO:0000256" key="7">
    <source>
        <dbReference type="ARBA" id="ARBA00022614"/>
    </source>
</evidence>
<dbReference type="GO" id="GO:0005886">
    <property type="term" value="C:plasma membrane"/>
    <property type="evidence" value="ECO:0007669"/>
    <property type="project" value="UniProtKB-SubCell"/>
</dbReference>
<dbReference type="InterPro" id="IPR032675">
    <property type="entry name" value="LRR_dom_sf"/>
</dbReference>
<sequence length="1473" mass="163927">MGCLLLLLCFSSFLYAVSALNSDGLALLSLSRDWVVGSGDINSTWKLSDSTPCSWVGVHCDNANNVNSLNLSRYSIFGQLGPEIGRLIHLQTIDLSDNDMFGKIPPELNNCSMLEYMDITRNNFSGGIPESFRNLQDLTYLDLSINRLSGDIPKFLWEFRLLEEVYLSDNSLSGSIPSSIGNMTNLITLDLSFNQLSGTIPMSIGNCSKLENLYLRGNKLQGVIPESLNNLENLLELFLDRNSLGGTIQLGSRNCKKLSVLSLSYINFSVPIPSSLGNCSGLKEFYAVESNFVGSIPSSLGLLTNLSILVIPQNQLSGKIPPQIGNCKSLEELYLHTNELEGEIPSELGNLSILRELLLFENHLTGKIPLGIWKIQTLEQVHVYINNLSGELPLEMAQLKHLKNITFFENQFSGVIPQSLGINSSLVVFDVTDNNFTGPIPPNVCFGKQLVRLNMAGNQLYGSIPPDLGRCTTLERLRLEQNNFSGPLPDFETNPNLLHMNINNNNIRGEIPSTFGNCTNLSLLDLSVNSLTGLVPSELGNLVNLRTLVLSHNTLKGPLPHQLSNCNKMIEFDVGFNFLNGSFPSNFGNWTGLTTLILSENNFDGGIPAFLSEFKRLNDLQLGGNMFGGTIPKSIGELVDLMYNLNLSANGLIGELPRDIQNLKNLVQLDLSWNNLTGSIQFLNDLSSLSEFNISYNSFEGPVPLRLTSLTNSSLSFLGNPGLCTSNFTENSYLRPCDITSKKSEKLSKVAITMIALGSLISLVLLLGLIYIFFIRKIKQEPTINEDDNSPPLLNMVMKATENLNDQYIIGRGAQGVVYKAALGPDNILAIKKFVFASDETKSSSMTREIQTLGNIRHRNLAKMEGCWLRENYGLIAYKYMPNGSLYDALHEKKGSHSLDWNIRNKIAVGIAHGLAYLHHDCDPVIVHRDIKTTNILLDSEMEPHIADFGIAKLLDQPSTSTQSIYVTGTLGYIPPENAYTTTKGKEADVYSYGVVLLELISRKKALDPSFVEGTDIVNWARSAWEEAGVVDEIVDSELAGEISNSEVTKQVTKVLLVALRCTLKDPRSRPTMRDVIKNLYADGGGYSSEGWSYILALHGHRKMQSLRLSIDHHGDLESLAFWKGLPIHMKDLARELYQTRCRMNETIVICHSEPGAWFPPLFETIPCPPSFYHNFKSVVGRTMFETDRVNDQHVQRCNTMNYVWVPTEFHMSTFVQSGVDPSKMVKIVQPVDVEFFDPGRYKPFRLASSSRAKLVLGSHVTKSFVFLSIFKWEYRKGWDVLLKSYLKEFSKDDGVALYLLTNPYHTDKNFGNKILDFVESSGMVKPVSGWAPVYVIDNHIPLSDLPRVYKASDAFVLPSRGEGWGRPVVEAMSMALPVIATNWSGPTEYLTDDNSYPLPVDRMSEVTEGPFKGHLWAEPSVDKLQVLMRQVMNNLTEATAIGRKAREDMITRFSPEIVADIVADHILDILRQ</sequence>
<dbReference type="Gene3D" id="3.40.50.2000">
    <property type="entry name" value="Glycogen Phosphorylase B"/>
    <property type="match status" value="1"/>
</dbReference>
<dbReference type="InterPro" id="IPR051716">
    <property type="entry name" value="Plant_RL_S/T_kinase"/>
</dbReference>
<dbReference type="PROSITE" id="PS50011">
    <property type="entry name" value="PROTEIN_KINASE_DOM"/>
    <property type="match status" value="1"/>
</dbReference>
<comment type="subcellular location">
    <subcellularLocation>
        <location evidence="1">Cell membrane</location>
        <topology evidence="1">Single-pass type I membrane protein</topology>
    </subcellularLocation>
</comment>
<dbReference type="SMART" id="SM00220">
    <property type="entry name" value="S_TKc"/>
    <property type="match status" value="1"/>
</dbReference>
<feature type="chain" id="PRO_5020038492" description="non-specific serine/threonine protein kinase" evidence="22">
    <location>
        <begin position="20"/>
        <end position="1473"/>
    </location>
</feature>
<dbReference type="InterPro" id="IPR011009">
    <property type="entry name" value="Kinase-like_dom_sf"/>
</dbReference>
<dbReference type="EMBL" id="CP039353">
    <property type="protein sequence ID" value="QCE07778.1"/>
    <property type="molecule type" value="Genomic_DNA"/>
</dbReference>
<dbReference type="EC" id="2.7.11.1" evidence="3"/>
<dbReference type="Pfam" id="PF00069">
    <property type="entry name" value="Pkinase"/>
    <property type="match status" value="1"/>
</dbReference>
<comment type="catalytic activity">
    <reaction evidence="19">
        <text>L-threonyl-[protein] + ATP = O-phospho-L-threonyl-[protein] + ADP + H(+)</text>
        <dbReference type="Rhea" id="RHEA:46608"/>
        <dbReference type="Rhea" id="RHEA-COMP:11060"/>
        <dbReference type="Rhea" id="RHEA-COMP:11605"/>
        <dbReference type="ChEBI" id="CHEBI:15378"/>
        <dbReference type="ChEBI" id="CHEBI:30013"/>
        <dbReference type="ChEBI" id="CHEBI:30616"/>
        <dbReference type="ChEBI" id="CHEBI:61977"/>
        <dbReference type="ChEBI" id="CHEBI:456216"/>
        <dbReference type="EC" id="2.7.11.1"/>
    </reaction>
</comment>
<keyword evidence="13 24" id="KW-0418">Kinase</keyword>
<evidence type="ECO:0000256" key="1">
    <source>
        <dbReference type="ARBA" id="ARBA00004251"/>
    </source>
</evidence>
<dbReference type="Pfam" id="PF00560">
    <property type="entry name" value="LRR_1"/>
    <property type="match status" value="2"/>
</dbReference>
<dbReference type="GO" id="GO:0004674">
    <property type="term" value="F:protein serine/threonine kinase activity"/>
    <property type="evidence" value="ECO:0007669"/>
    <property type="project" value="UniProtKB-KW"/>
</dbReference>
<dbReference type="SUPFAM" id="SSF52058">
    <property type="entry name" value="L domain-like"/>
    <property type="match status" value="1"/>
</dbReference>
<keyword evidence="12" id="KW-0547">Nucleotide-binding</keyword>
<dbReference type="Pfam" id="PF13855">
    <property type="entry name" value="LRR_8"/>
    <property type="match status" value="3"/>
</dbReference>
<dbReference type="InterPro" id="IPR000719">
    <property type="entry name" value="Prot_kinase_dom"/>
</dbReference>
<evidence type="ECO:0000256" key="9">
    <source>
        <dbReference type="ARBA" id="ARBA00022692"/>
    </source>
</evidence>
<evidence type="ECO:0000256" key="19">
    <source>
        <dbReference type="ARBA" id="ARBA00047899"/>
    </source>
</evidence>
<evidence type="ECO:0000256" key="11">
    <source>
        <dbReference type="ARBA" id="ARBA00022737"/>
    </source>
</evidence>
<dbReference type="InterPro" id="IPR008271">
    <property type="entry name" value="Ser/Thr_kinase_AS"/>
</dbReference>
<dbReference type="FunFam" id="3.30.200.20:FF:000260">
    <property type="entry name" value="LRR receptor-like serine/threonine-protein kinase RPK2"/>
    <property type="match status" value="1"/>
</dbReference>
<dbReference type="PANTHER" id="PTHR48053:SF113">
    <property type="entry name" value="PROTEIN KINASE DOMAIN-CONTAINING PROTEIN"/>
    <property type="match status" value="1"/>
</dbReference>
<evidence type="ECO:0000256" key="18">
    <source>
        <dbReference type="ARBA" id="ARBA00023180"/>
    </source>
</evidence>
<evidence type="ECO:0000256" key="14">
    <source>
        <dbReference type="ARBA" id="ARBA00022840"/>
    </source>
</evidence>
<evidence type="ECO:0000256" key="17">
    <source>
        <dbReference type="ARBA" id="ARBA00023170"/>
    </source>
</evidence>
<feature type="transmembrane region" description="Helical" evidence="21">
    <location>
        <begin position="750"/>
        <end position="774"/>
    </location>
</feature>
<evidence type="ECO:0000256" key="8">
    <source>
        <dbReference type="ARBA" id="ARBA00022679"/>
    </source>
</evidence>
<dbReference type="Pfam" id="PF08263">
    <property type="entry name" value="LRRNT_2"/>
    <property type="match status" value="1"/>
</dbReference>
<dbReference type="FunFam" id="1.10.510.10:FF:000569">
    <property type="entry name" value="Serine/threonine-protein kinase-like protein CCR4"/>
    <property type="match status" value="1"/>
</dbReference>
<evidence type="ECO:0000256" key="21">
    <source>
        <dbReference type="SAM" id="Phobius"/>
    </source>
</evidence>
<keyword evidence="10 22" id="KW-0732">Signal</keyword>
<dbReference type="PROSITE" id="PS00108">
    <property type="entry name" value="PROTEIN_KINASE_ST"/>
    <property type="match status" value="1"/>
</dbReference>
<feature type="signal peptide" evidence="22">
    <location>
        <begin position="1"/>
        <end position="19"/>
    </location>
</feature>
<keyword evidence="9 21" id="KW-0812">Transmembrane</keyword>
<keyword evidence="16 21" id="KW-0472">Membrane</keyword>
<dbReference type="InterPro" id="IPR003591">
    <property type="entry name" value="Leu-rich_rpt_typical-subtyp"/>
</dbReference>
<dbReference type="SMART" id="SM00365">
    <property type="entry name" value="LRR_SD22"/>
    <property type="match status" value="6"/>
</dbReference>
<keyword evidence="7" id="KW-0433">Leucine-rich repeat</keyword>
<dbReference type="FunFam" id="3.80.10.10:FF:000041">
    <property type="entry name" value="LRR receptor-like serine/threonine-protein kinase ERECTA"/>
    <property type="match status" value="1"/>
</dbReference>
<proteinExistence type="inferred from homology"/>
<feature type="domain" description="Protein kinase" evidence="23">
    <location>
        <begin position="804"/>
        <end position="1082"/>
    </location>
</feature>
<evidence type="ECO:0000259" key="23">
    <source>
        <dbReference type="PROSITE" id="PS50011"/>
    </source>
</evidence>
<comment type="similarity">
    <text evidence="2">Belongs to the protein kinase superfamily. Ser/Thr protein kinase family.</text>
</comment>